<evidence type="ECO:0000313" key="2">
    <source>
        <dbReference type="Proteomes" id="UP000821865"/>
    </source>
</evidence>
<comment type="caution">
    <text evidence="1">The sequence shown here is derived from an EMBL/GenBank/DDBJ whole genome shotgun (WGS) entry which is preliminary data.</text>
</comment>
<dbReference type="Proteomes" id="UP000821865">
    <property type="component" value="Chromosome 9"/>
</dbReference>
<name>A0ACB8C145_DERSI</name>
<gene>
    <name evidence="1" type="ORF">HPB49_003953</name>
</gene>
<keyword evidence="2" id="KW-1185">Reference proteome</keyword>
<evidence type="ECO:0000313" key="1">
    <source>
        <dbReference type="EMBL" id="KAH7932861.1"/>
    </source>
</evidence>
<proteinExistence type="predicted"/>
<protein>
    <submittedName>
        <fullName evidence="1">Uncharacterized protein</fullName>
    </submittedName>
</protein>
<accession>A0ACB8C145</accession>
<dbReference type="EMBL" id="CM023478">
    <property type="protein sequence ID" value="KAH7932861.1"/>
    <property type="molecule type" value="Genomic_DNA"/>
</dbReference>
<sequence length="200" mass="22356">METSSTDCQSCRSMLSFRDLKECGRSCQPGVPNGATFYCGLRVTKVVSVATIRCRRYLAHTDTWLVSLDDDTDSMEAYLENGVAKAAGLSTLEPGMRVVATGALRWTRAGFRLSLSAISCLTDLTEEIRLRRAQVAAYRHCLLAAKERWAREAARVMLSTVLSYGNRHRFEITEQHVKLAVEAALTHRRPDEFRSCADSM</sequence>
<organism evidence="1 2">
    <name type="scientific">Dermacentor silvarum</name>
    <name type="common">Tick</name>
    <dbReference type="NCBI Taxonomy" id="543639"/>
    <lineage>
        <taxon>Eukaryota</taxon>
        <taxon>Metazoa</taxon>
        <taxon>Ecdysozoa</taxon>
        <taxon>Arthropoda</taxon>
        <taxon>Chelicerata</taxon>
        <taxon>Arachnida</taxon>
        <taxon>Acari</taxon>
        <taxon>Parasitiformes</taxon>
        <taxon>Ixodida</taxon>
        <taxon>Ixodoidea</taxon>
        <taxon>Ixodidae</taxon>
        <taxon>Rhipicephalinae</taxon>
        <taxon>Dermacentor</taxon>
    </lineage>
</organism>
<reference evidence="1" key="1">
    <citation type="submission" date="2020-05" db="EMBL/GenBank/DDBJ databases">
        <title>Large-scale comparative analyses of tick genomes elucidate their genetic diversity and vector capacities.</title>
        <authorList>
            <person name="Jia N."/>
            <person name="Wang J."/>
            <person name="Shi W."/>
            <person name="Du L."/>
            <person name="Sun Y."/>
            <person name="Zhan W."/>
            <person name="Jiang J."/>
            <person name="Wang Q."/>
            <person name="Zhang B."/>
            <person name="Ji P."/>
            <person name="Sakyi L.B."/>
            <person name="Cui X."/>
            <person name="Yuan T."/>
            <person name="Jiang B."/>
            <person name="Yang W."/>
            <person name="Lam T.T.-Y."/>
            <person name="Chang Q."/>
            <person name="Ding S."/>
            <person name="Wang X."/>
            <person name="Zhu J."/>
            <person name="Ruan X."/>
            <person name="Zhao L."/>
            <person name="Wei J."/>
            <person name="Que T."/>
            <person name="Du C."/>
            <person name="Cheng J."/>
            <person name="Dai P."/>
            <person name="Han X."/>
            <person name="Huang E."/>
            <person name="Gao Y."/>
            <person name="Liu J."/>
            <person name="Shao H."/>
            <person name="Ye R."/>
            <person name="Li L."/>
            <person name="Wei W."/>
            <person name="Wang X."/>
            <person name="Wang C."/>
            <person name="Yang T."/>
            <person name="Huo Q."/>
            <person name="Li W."/>
            <person name="Guo W."/>
            <person name="Chen H."/>
            <person name="Zhou L."/>
            <person name="Ni X."/>
            <person name="Tian J."/>
            <person name="Zhou Y."/>
            <person name="Sheng Y."/>
            <person name="Liu T."/>
            <person name="Pan Y."/>
            <person name="Xia L."/>
            <person name="Li J."/>
            <person name="Zhao F."/>
            <person name="Cao W."/>
        </authorList>
    </citation>
    <scope>NUCLEOTIDE SEQUENCE</scope>
    <source>
        <strain evidence="1">Dsil-2018</strain>
    </source>
</reference>